<keyword evidence="3" id="KW-1185">Reference proteome</keyword>
<reference evidence="2 3" key="1">
    <citation type="submission" date="2023-02" db="EMBL/GenBank/DDBJ databases">
        <title>Bacterial whole genome sequence for Curvibacter sp. HBC28.</title>
        <authorList>
            <person name="Le V."/>
            <person name="Ko S.-R."/>
            <person name="Ahn C.-Y."/>
            <person name="Oh H.-M."/>
        </authorList>
    </citation>
    <scope>NUCLEOTIDE SEQUENCE [LARGE SCALE GENOMIC DNA]</scope>
    <source>
        <strain evidence="2 3">HBC28</strain>
    </source>
</reference>
<name>A0ABT5MPF4_9BURK</name>
<organism evidence="2 3">
    <name type="scientific">Curvibacter microcysteis</name>
    <dbReference type="NCBI Taxonomy" id="3026419"/>
    <lineage>
        <taxon>Bacteria</taxon>
        <taxon>Pseudomonadati</taxon>
        <taxon>Pseudomonadota</taxon>
        <taxon>Betaproteobacteria</taxon>
        <taxon>Burkholderiales</taxon>
        <taxon>Comamonadaceae</taxon>
        <taxon>Curvibacter</taxon>
    </lineage>
</organism>
<keyword evidence="1" id="KW-0732">Signal</keyword>
<dbReference type="RefSeq" id="WP_273929522.1">
    <property type="nucleotide sequence ID" value="NZ_JAQSIO010000014.1"/>
</dbReference>
<protein>
    <recommendedName>
        <fullName evidence="4">DUF4148 domain-containing protein</fullName>
    </recommendedName>
</protein>
<gene>
    <name evidence="2" type="ORF">PSQ39_20930</name>
</gene>
<feature type="signal peptide" evidence="1">
    <location>
        <begin position="1"/>
        <end position="26"/>
    </location>
</feature>
<feature type="chain" id="PRO_5045564488" description="DUF4148 domain-containing protein" evidence="1">
    <location>
        <begin position="27"/>
        <end position="99"/>
    </location>
</feature>
<comment type="caution">
    <text evidence="2">The sequence shown here is derived from an EMBL/GenBank/DDBJ whole genome shotgun (WGS) entry which is preliminary data.</text>
</comment>
<evidence type="ECO:0000313" key="2">
    <source>
        <dbReference type="EMBL" id="MDD0817111.1"/>
    </source>
</evidence>
<dbReference type="Proteomes" id="UP001528672">
    <property type="component" value="Unassembled WGS sequence"/>
</dbReference>
<sequence length="99" mass="10516">MSRSLIAYALVTAAATAAFVSAPSFADGLSDYQNQFPPITAQRSRAEVQAEALTAARNAAVSVDAKSRVLPDVKSAVSRTEVRQAAWEAARSERPLSSY</sequence>
<evidence type="ECO:0000313" key="3">
    <source>
        <dbReference type="Proteomes" id="UP001528672"/>
    </source>
</evidence>
<proteinExistence type="predicted"/>
<accession>A0ABT5MPF4</accession>
<evidence type="ECO:0000256" key="1">
    <source>
        <dbReference type="SAM" id="SignalP"/>
    </source>
</evidence>
<evidence type="ECO:0008006" key="4">
    <source>
        <dbReference type="Google" id="ProtNLM"/>
    </source>
</evidence>
<dbReference type="EMBL" id="JAQSIO010000014">
    <property type="protein sequence ID" value="MDD0817111.1"/>
    <property type="molecule type" value="Genomic_DNA"/>
</dbReference>